<organism evidence="1 2">
    <name type="scientific">Vermiconidia calcicola</name>
    <dbReference type="NCBI Taxonomy" id="1690605"/>
    <lineage>
        <taxon>Eukaryota</taxon>
        <taxon>Fungi</taxon>
        <taxon>Dikarya</taxon>
        <taxon>Ascomycota</taxon>
        <taxon>Pezizomycotina</taxon>
        <taxon>Dothideomycetes</taxon>
        <taxon>Dothideomycetidae</taxon>
        <taxon>Mycosphaerellales</taxon>
        <taxon>Extremaceae</taxon>
        <taxon>Vermiconidia</taxon>
    </lineage>
</organism>
<gene>
    <name evidence="1" type="ORF">LTR37_017500</name>
</gene>
<evidence type="ECO:0000313" key="2">
    <source>
        <dbReference type="Proteomes" id="UP001281147"/>
    </source>
</evidence>
<dbReference type="EMBL" id="JAUTXU010000227">
    <property type="protein sequence ID" value="KAK3697355.1"/>
    <property type="molecule type" value="Genomic_DNA"/>
</dbReference>
<reference evidence="1" key="1">
    <citation type="submission" date="2023-07" db="EMBL/GenBank/DDBJ databases">
        <title>Black Yeasts Isolated from many extreme environments.</title>
        <authorList>
            <person name="Coleine C."/>
            <person name="Stajich J.E."/>
            <person name="Selbmann L."/>
        </authorList>
    </citation>
    <scope>NUCLEOTIDE SEQUENCE</scope>
    <source>
        <strain evidence="1">CCFEE 5714</strain>
    </source>
</reference>
<comment type="caution">
    <text evidence="1">The sequence shown here is derived from an EMBL/GenBank/DDBJ whole genome shotgun (WGS) entry which is preliminary data.</text>
</comment>
<accession>A0ACC3MLD6</accession>
<dbReference type="Proteomes" id="UP001281147">
    <property type="component" value="Unassembled WGS sequence"/>
</dbReference>
<proteinExistence type="predicted"/>
<protein>
    <submittedName>
        <fullName evidence="1">Uncharacterized protein</fullName>
    </submittedName>
</protein>
<sequence>MAGVQVHFAMESPSISHASEAAQPTGFFSLPSELRNTIYKLVFYHHQNGGHIAPRLRTHKTLIKPQFRAIVNGCDSLLWMVNMTASDTNDWNTNLLEYEKLRGGVRDILEDQRTTQSHVHGINITEYLESGGDPQAHMFERAEREEDGKWSKCWYEIGHICSLGCLKQPTLTMVNRQLRDEGLSYFYGEHKFQLTFAGRNPDFERSLVSWWRHTGDTNLRYINDLDILAFTDTVKCKVLSGGLRLCKDGSRTRHVLSLIEAEEAQPQPKQDDDDEDDEDEDDESNFGQQLDGDAIMKEYSDQIGMCGLFVRGIEEILGSSRRLLQGAITGERAPRA</sequence>
<name>A0ACC3MLD6_9PEZI</name>
<evidence type="ECO:0000313" key="1">
    <source>
        <dbReference type="EMBL" id="KAK3697355.1"/>
    </source>
</evidence>
<keyword evidence="2" id="KW-1185">Reference proteome</keyword>